<dbReference type="GO" id="GO:0016740">
    <property type="term" value="F:transferase activity"/>
    <property type="evidence" value="ECO:0007669"/>
    <property type="project" value="UniProtKB-KW"/>
</dbReference>
<evidence type="ECO:0000313" key="2">
    <source>
        <dbReference type="EMBL" id="NHC35873.1"/>
    </source>
</evidence>
<feature type="region of interest" description="Disordered" evidence="1">
    <location>
        <begin position="189"/>
        <end position="209"/>
    </location>
</feature>
<dbReference type="Gene3D" id="2.160.10.10">
    <property type="entry name" value="Hexapeptide repeat proteins"/>
    <property type="match status" value="1"/>
</dbReference>
<name>A0A9X5E6L1_9CYAN</name>
<protein>
    <submittedName>
        <fullName evidence="2">Transferase</fullName>
    </submittedName>
</protein>
<organism evidence="2 3">
    <name type="scientific">Scytonema millei VB511283</name>
    <dbReference type="NCBI Taxonomy" id="1245923"/>
    <lineage>
        <taxon>Bacteria</taxon>
        <taxon>Bacillati</taxon>
        <taxon>Cyanobacteriota</taxon>
        <taxon>Cyanophyceae</taxon>
        <taxon>Nostocales</taxon>
        <taxon>Scytonemataceae</taxon>
        <taxon>Scytonema</taxon>
    </lineage>
</organism>
<evidence type="ECO:0000313" key="3">
    <source>
        <dbReference type="Proteomes" id="UP000031532"/>
    </source>
</evidence>
<accession>A0A9X5E6L1</accession>
<feature type="compositionally biased region" description="Pro residues" evidence="1">
    <location>
        <begin position="198"/>
        <end position="209"/>
    </location>
</feature>
<feature type="region of interest" description="Disordered" evidence="1">
    <location>
        <begin position="124"/>
        <end position="175"/>
    </location>
</feature>
<comment type="caution">
    <text evidence="2">The sequence shown here is derived from an EMBL/GenBank/DDBJ whole genome shotgun (WGS) entry which is preliminary data.</text>
</comment>
<sequence length="209" mass="21220">MSLSPLHPIGNFNSHISGEVIIDRTAAIAPGVVFHADPNSKIIIAAGVCIGMGVVLHAHDGNLEIETGVNLGAGVLVVGKATIGANACIGAATTIFNCSVAPKQVIPPGSLLGDTSRHLTADSTVEVEAPTPPADETQPSPSTSATLGATPESNGQVAVQEQGQLESTQPSGDRIVYGKASITRLMATLFPHSQSLNQPPPDTPPSQGT</sequence>
<dbReference type="Proteomes" id="UP000031532">
    <property type="component" value="Unassembled WGS sequence"/>
</dbReference>
<dbReference type="InterPro" id="IPR011004">
    <property type="entry name" value="Trimer_LpxA-like_sf"/>
</dbReference>
<reference evidence="2 3" key="1">
    <citation type="journal article" date="2015" name="Genome Announc.">
        <title>Draft Genome Sequence of the Terrestrial Cyanobacterium Scytonema millei VB511283, Isolated from Eastern India.</title>
        <authorList>
            <person name="Sen D."/>
            <person name="Chandrababunaidu M.M."/>
            <person name="Singh D."/>
            <person name="Sanghi N."/>
            <person name="Ghorai A."/>
            <person name="Mishra G.P."/>
            <person name="Madduluri M."/>
            <person name="Adhikary S.P."/>
            <person name="Tripathy S."/>
        </authorList>
    </citation>
    <scope>NUCLEOTIDE SEQUENCE [LARGE SCALE GENOMIC DNA]</scope>
    <source>
        <strain evidence="2 3">VB511283</strain>
    </source>
</reference>
<dbReference type="GO" id="GO:0043886">
    <property type="term" value="F:structural constituent of carboxysome shell"/>
    <property type="evidence" value="ECO:0007669"/>
    <property type="project" value="UniProtKB-ARBA"/>
</dbReference>
<dbReference type="SUPFAM" id="SSF51161">
    <property type="entry name" value="Trimeric LpxA-like enzymes"/>
    <property type="match status" value="1"/>
</dbReference>
<dbReference type="AlphaFoldDB" id="A0A9X5E6L1"/>
<dbReference type="EMBL" id="JTJC03000003">
    <property type="protein sequence ID" value="NHC35873.1"/>
    <property type="molecule type" value="Genomic_DNA"/>
</dbReference>
<keyword evidence="2" id="KW-0808">Transferase</keyword>
<keyword evidence="3" id="KW-1185">Reference proteome</keyword>
<dbReference type="RefSeq" id="WP_039713212.1">
    <property type="nucleotide sequence ID" value="NZ_JTJC03000003.1"/>
</dbReference>
<gene>
    <name evidence="2" type="ORF">QH73_0014625</name>
</gene>
<feature type="compositionally biased region" description="Polar residues" evidence="1">
    <location>
        <begin position="137"/>
        <end position="171"/>
    </location>
</feature>
<dbReference type="OrthoDB" id="481965at2"/>
<proteinExistence type="predicted"/>
<evidence type="ECO:0000256" key="1">
    <source>
        <dbReference type="SAM" id="MobiDB-lite"/>
    </source>
</evidence>
<dbReference type="GO" id="GO:0031470">
    <property type="term" value="C:carboxysome"/>
    <property type="evidence" value="ECO:0007669"/>
    <property type="project" value="UniProtKB-ARBA"/>
</dbReference>